<dbReference type="AlphaFoldDB" id="A0AAE0KT28"/>
<organism evidence="1 2">
    <name type="scientific">Cymbomonas tetramitiformis</name>
    <dbReference type="NCBI Taxonomy" id="36881"/>
    <lineage>
        <taxon>Eukaryota</taxon>
        <taxon>Viridiplantae</taxon>
        <taxon>Chlorophyta</taxon>
        <taxon>Pyramimonadophyceae</taxon>
        <taxon>Pyramimonadales</taxon>
        <taxon>Pyramimonadaceae</taxon>
        <taxon>Cymbomonas</taxon>
    </lineage>
</organism>
<reference evidence="1 2" key="1">
    <citation type="journal article" date="2015" name="Genome Biol. Evol.">
        <title>Comparative Genomics of a Bacterivorous Green Alga Reveals Evolutionary Causalities and Consequences of Phago-Mixotrophic Mode of Nutrition.</title>
        <authorList>
            <person name="Burns J.A."/>
            <person name="Paasch A."/>
            <person name="Narechania A."/>
            <person name="Kim E."/>
        </authorList>
    </citation>
    <scope>NUCLEOTIDE SEQUENCE [LARGE SCALE GENOMIC DNA]</scope>
    <source>
        <strain evidence="1 2">PLY_AMNH</strain>
    </source>
</reference>
<comment type="caution">
    <text evidence="1">The sequence shown here is derived from an EMBL/GenBank/DDBJ whole genome shotgun (WGS) entry which is preliminary data.</text>
</comment>
<evidence type="ECO:0000313" key="2">
    <source>
        <dbReference type="Proteomes" id="UP001190700"/>
    </source>
</evidence>
<dbReference type="EMBL" id="LGRX02018555">
    <property type="protein sequence ID" value="KAK3259683.1"/>
    <property type="molecule type" value="Genomic_DNA"/>
</dbReference>
<sequence>DVRAIATLTRAIIGTKTATGATCWKKFTAVTALVVLAESWQALLCSPCCFYNACFYRPSSQLAACTRWLHPSPRARRCSPCVLSPSTFGRWRLARFMLLLHGATSFLAPLAHEPISHGASWRCRARISRRVVE</sequence>
<feature type="non-terminal residue" evidence="1">
    <location>
        <position position="1"/>
    </location>
</feature>
<dbReference type="Proteomes" id="UP001190700">
    <property type="component" value="Unassembled WGS sequence"/>
</dbReference>
<keyword evidence="2" id="KW-1185">Reference proteome</keyword>
<gene>
    <name evidence="1" type="ORF">CYMTET_31332</name>
</gene>
<protein>
    <submittedName>
        <fullName evidence="1">Uncharacterized protein</fullName>
    </submittedName>
</protein>
<evidence type="ECO:0000313" key="1">
    <source>
        <dbReference type="EMBL" id="KAK3259683.1"/>
    </source>
</evidence>
<accession>A0AAE0KT28</accession>
<name>A0AAE0KT28_9CHLO</name>
<proteinExistence type="predicted"/>
<feature type="non-terminal residue" evidence="1">
    <location>
        <position position="133"/>
    </location>
</feature>